<dbReference type="SUPFAM" id="SSF100895">
    <property type="entry name" value="Kazal-type serine protease inhibitors"/>
    <property type="match status" value="1"/>
</dbReference>
<dbReference type="Proteomes" id="UP000011083">
    <property type="component" value="Unassembled WGS sequence"/>
</dbReference>
<accession>L8HL02</accession>
<evidence type="ECO:0000313" key="4">
    <source>
        <dbReference type="Proteomes" id="UP000011083"/>
    </source>
</evidence>
<gene>
    <name evidence="3" type="ORF">ACA1_291610</name>
</gene>
<sequence length="262" mass="29001">MARIPLTLAVLCVLVALAAGQSHRPCQLRDPSACPQGEYCALAFGQCGDLSGTCEDVPTQCGEIYVPVCGCDGRNYGNHCKARQHAVSVRSLGECPSGPQEPCPELRELCAQLEERVDLYASELYANDGLGAPLDYARVNWTTVEQYIATNNFRVEDYSLFSSAGVYSNIRTYWRALNTANSLFPLVEASVDWTTCDPFARRVVSQHREVYGRARWGGPIEKETSTSLYVFEFEPNGLRLTKHAFWTSANLADLVGDDRAQR</sequence>
<dbReference type="CDD" id="cd00104">
    <property type="entry name" value="KAZAL_FS"/>
    <property type="match status" value="1"/>
</dbReference>
<dbReference type="SMART" id="SM00280">
    <property type="entry name" value="KAZAL"/>
    <property type="match status" value="1"/>
</dbReference>
<evidence type="ECO:0000259" key="2">
    <source>
        <dbReference type="PROSITE" id="PS51465"/>
    </source>
</evidence>
<reference evidence="3 4" key="1">
    <citation type="journal article" date="2013" name="Genome Biol.">
        <title>Genome of Acanthamoeba castellanii highlights extensive lateral gene transfer and early evolution of tyrosine kinase signaling.</title>
        <authorList>
            <person name="Clarke M."/>
            <person name="Lohan A.J."/>
            <person name="Liu B."/>
            <person name="Lagkouvardos I."/>
            <person name="Roy S."/>
            <person name="Zafar N."/>
            <person name="Bertelli C."/>
            <person name="Schilde C."/>
            <person name="Kianianmomeni A."/>
            <person name="Burglin T.R."/>
            <person name="Frech C."/>
            <person name="Turcotte B."/>
            <person name="Kopec K.O."/>
            <person name="Synnott J.M."/>
            <person name="Choo C."/>
            <person name="Paponov I."/>
            <person name="Finkler A."/>
            <person name="Soon Heng Tan C."/>
            <person name="Hutchins A.P."/>
            <person name="Weinmeier T."/>
            <person name="Rattei T."/>
            <person name="Chu J.S."/>
            <person name="Gimenez G."/>
            <person name="Irimia M."/>
            <person name="Rigden D.J."/>
            <person name="Fitzpatrick D.A."/>
            <person name="Lorenzo-Morales J."/>
            <person name="Bateman A."/>
            <person name="Chiu C.H."/>
            <person name="Tang P."/>
            <person name="Hegemann P."/>
            <person name="Fromm H."/>
            <person name="Raoult D."/>
            <person name="Greub G."/>
            <person name="Miranda-Saavedra D."/>
            <person name="Chen N."/>
            <person name="Nash P."/>
            <person name="Ginger M.L."/>
            <person name="Horn M."/>
            <person name="Schaap P."/>
            <person name="Caler L."/>
            <person name="Loftus B."/>
        </authorList>
    </citation>
    <scope>NUCLEOTIDE SEQUENCE [LARGE SCALE GENOMIC DNA]</scope>
    <source>
        <strain evidence="3 4">Neff</strain>
    </source>
</reference>
<dbReference type="RefSeq" id="XP_004368108.1">
    <property type="nucleotide sequence ID" value="XM_004368051.1"/>
</dbReference>
<name>L8HL02_ACACF</name>
<keyword evidence="1" id="KW-0732">Signal</keyword>
<dbReference type="PROSITE" id="PS51465">
    <property type="entry name" value="KAZAL_2"/>
    <property type="match status" value="1"/>
</dbReference>
<dbReference type="AlphaFoldDB" id="L8HL02"/>
<feature type="domain" description="Kazal-like" evidence="2">
    <location>
        <begin position="48"/>
        <end position="97"/>
    </location>
</feature>
<dbReference type="GeneID" id="14926403"/>
<dbReference type="InterPro" id="IPR036058">
    <property type="entry name" value="Kazal_dom_sf"/>
</dbReference>
<dbReference type="VEuPathDB" id="AmoebaDB:ACA1_291610"/>
<feature type="chain" id="PRO_5003990866" evidence="1">
    <location>
        <begin position="21"/>
        <end position="262"/>
    </location>
</feature>
<dbReference type="EMBL" id="KB007805">
    <property type="protein sequence ID" value="ELR25353.1"/>
    <property type="molecule type" value="Genomic_DNA"/>
</dbReference>
<organism evidence="3 4">
    <name type="scientific">Acanthamoeba castellanii (strain ATCC 30010 / Neff)</name>
    <dbReference type="NCBI Taxonomy" id="1257118"/>
    <lineage>
        <taxon>Eukaryota</taxon>
        <taxon>Amoebozoa</taxon>
        <taxon>Discosea</taxon>
        <taxon>Longamoebia</taxon>
        <taxon>Centramoebida</taxon>
        <taxon>Acanthamoebidae</taxon>
        <taxon>Acanthamoeba</taxon>
    </lineage>
</organism>
<dbReference type="Pfam" id="PF00050">
    <property type="entry name" value="Kazal_1"/>
    <property type="match status" value="1"/>
</dbReference>
<dbReference type="OrthoDB" id="328123at2759"/>
<evidence type="ECO:0000313" key="3">
    <source>
        <dbReference type="EMBL" id="ELR25353.1"/>
    </source>
</evidence>
<proteinExistence type="predicted"/>
<keyword evidence="4" id="KW-1185">Reference proteome</keyword>
<feature type="signal peptide" evidence="1">
    <location>
        <begin position="1"/>
        <end position="20"/>
    </location>
</feature>
<protein>
    <submittedName>
        <fullName evidence="3">Kazaltype serine protease inhibitor domain containing protein</fullName>
    </submittedName>
</protein>
<evidence type="ECO:0000256" key="1">
    <source>
        <dbReference type="SAM" id="SignalP"/>
    </source>
</evidence>
<dbReference type="KEGG" id="acan:ACA1_291610"/>
<dbReference type="Gene3D" id="3.30.60.30">
    <property type="match status" value="1"/>
</dbReference>
<dbReference type="InterPro" id="IPR002350">
    <property type="entry name" value="Kazal_dom"/>
</dbReference>